<protein>
    <submittedName>
        <fullName evidence="2">Uncharacterized protein</fullName>
    </submittedName>
</protein>
<evidence type="ECO:0000256" key="1">
    <source>
        <dbReference type="SAM" id="Phobius"/>
    </source>
</evidence>
<comment type="caution">
    <text evidence="2">The sequence shown here is derived from an EMBL/GenBank/DDBJ whole genome shotgun (WGS) entry which is preliminary data.</text>
</comment>
<evidence type="ECO:0000313" key="2">
    <source>
        <dbReference type="EMBL" id="MQM22704.1"/>
    </source>
</evidence>
<feature type="transmembrane region" description="Helical" evidence="1">
    <location>
        <begin position="87"/>
        <end position="105"/>
    </location>
</feature>
<keyword evidence="1" id="KW-1133">Transmembrane helix</keyword>
<organism evidence="2 3">
    <name type="scientific">Colocasia esculenta</name>
    <name type="common">Wild taro</name>
    <name type="synonym">Arum esculentum</name>
    <dbReference type="NCBI Taxonomy" id="4460"/>
    <lineage>
        <taxon>Eukaryota</taxon>
        <taxon>Viridiplantae</taxon>
        <taxon>Streptophyta</taxon>
        <taxon>Embryophyta</taxon>
        <taxon>Tracheophyta</taxon>
        <taxon>Spermatophyta</taxon>
        <taxon>Magnoliopsida</taxon>
        <taxon>Liliopsida</taxon>
        <taxon>Araceae</taxon>
        <taxon>Aroideae</taxon>
        <taxon>Colocasieae</taxon>
        <taxon>Colocasia</taxon>
    </lineage>
</organism>
<keyword evidence="1" id="KW-0812">Transmembrane</keyword>
<evidence type="ECO:0000313" key="3">
    <source>
        <dbReference type="Proteomes" id="UP000652761"/>
    </source>
</evidence>
<keyword evidence="3" id="KW-1185">Reference proteome</keyword>
<dbReference type="EMBL" id="NMUH01013679">
    <property type="protein sequence ID" value="MQM22704.1"/>
    <property type="molecule type" value="Genomic_DNA"/>
</dbReference>
<dbReference type="AlphaFoldDB" id="A0A843XS55"/>
<reference evidence="2" key="1">
    <citation type="submission" date="2017-07" db="EMBL/GenBank/DDBJ databases">
        <title>Taro Niue Genome Assembly and Annotation.</title>
        <authorList>
            <person name="Atibalentja N."/>
            <person name="Keating K."/>
            <person name="Fields C.J."/>
        </authorList>
    </citation>
    <scope>NUCLEOTIDE SEQUENCE</scope>
    <source>
        <strain evidence="2">Niue_2</strain>
        <tissue evidence="2">Leaf</tissue>
    </source>
</reference>
<name>A0A843XS55_COLES</name>
<sequence length="218" mass="23595">MGLQLCVCRCGVGWSPQLFDFFVVERQLDLSSVTARLRVCDSWSRFDQFEVCPGVGTVSSLRAFSTCAESSRNHVDFLPVGLVVDGLFGSSLSAPLAVFIAAHIPSKIATLDEGLNFVLKLAALGGVVAVVAVEAIVLFLVASSGVGVHPWWPPNIGFVPDFYQDLFGRHYERGVVSEGVWLARRIPVAPPFLPITVGTVIGRPLFVRRFSLLYSAGN</sequence>
<accession>A0A843XS55</accession>
<dbReference type="Proteomes" id="UP000652761">
    <property type="component" value="Unassembled WGS sequence"/>
</dbReference>
<keyword evidence="1" id="KW-0472">Membrane</keyword>
<gene>
    <name evidence="2" type="ORF">Taro_055760</name>
</gene>
<proteinExistence type="predicted"/>
<feature type="transmembrane region" description="Helical" evidence="1">
    <location>
        <begin position="117"/>
        <end position="142"/>
    </location>
</feature>